<evidence type="ECO:0000313" key="2">
    <source>
        <dbReference type="EMBL" id="CAA9517234.1"/>
    </source>
</evidence>
<reference evidence="2" key="1">
    <citation type="submission" date="2020-02" db="EMBL/GenBank/DDBJ databases">
        <authorList>
            <person name="Meier V. D."/>
        </authorList>
    </citation>
    <scope>NUCLEOTIDE SEQUENCE</scope>
    <source>
        <strain evidence="2">AVDCRST_MAG53</strain>
    </source>
</reference>
<organism evidence="2">
    <name type="scientific">uncultured Solirubrobacteraceae bacterium</name>
    <dbReference type="NCBI Taxonomy" id="1162706"/>
    <lineage>
        <taxon>Bacteria</taxon>
        <taxon>Bacillati</taxon>
        <taxon>Actinomycetota</taxon>
        <taxon>Thermoleophilia</taxon>
        <taxon>Solirubrobacterales</taxon>
        <taxon>Solirubrobacteraceae</taxon>
        <taxon>environmental samples</taxon>
    </lineage>
</organism>
<feature type="region of interest" description="Disordered" evidence="1">
    <location>
        <begin position="1"/>
        <end position="25"/>
    </location>
</feature>
<accession>A0A6J4TA83</accession>
<proteinExistence type="predicted"/>
<dbReference type="AlphaFoldDB" id="A0A6J4TA83"/>
<feature type="compositionally biased region" description="Polar residues" evidence="1">
    <location>
        <begin position="1"/>
        <end position="12"/>
    </location>
</feature>
<name>A0A6J4TA83_9ACTN</name>
<gene>
    <name evidence="2" type="ORF">AVDCRST_MAG53-3265</name>
</gene>
<evidence type="ECO:0000256" key="1">
    <source>
        <dbReference type="SAM" id="MobiDB-lite"/>
    </source>
</evidence>
<protein>
    <submittedName>
        <fullName evidence="2">Uncharacterized protein</fullName>
    </submittedName>
</protein>
<sequence length="109" mass="12331">MASFELVQQQWKQGERRAAETPPPERAAVDRVVDALVAELRRRLGSTFTVDELVALYDRGTGWCLDFAYAIAPDAPWAWDPRTSADAAFARYVREAQDYAGGRRIRVED</sequence>
<dbReference type="EMBL" id="CADCVR010000096">
    <property type="protein sequence ID" value="CAA9517234.1"/>
    <property type="molecule type" value="Genomic_DNA"/>
</dbReference>